<dbReference type="EMBL" id="JARQAG010000002">
    <property type="protein sequence ID" value="MDT2731060.1"/>
    <property type="molecule type" value="Genomic_DNA"/>
</dbReference>
<dbReference type="RefSeq" id="WP_003103900.1">
    <property type="nucleotide sequence ID" value="NZ_BAWT01000001.1"/>
</dbReference>
<dbReference type="Proteomes" id="UP001180515">
    <property type="component" value="Unassembled WGS sequence"/>
</dbReference>
<name>A0AAE4HTI9_9STRE</name>
<gene>
    <name evidence="1" type="ORF">P7G31_02170</name>
</gene>
<sequence>MKNNTKTFKTLLGNEQPTGLINFLDDLVINKSISDDECDKVLNMNDTELTEYFSNYQAK</sequence>
<organism evidence="1 2">
    <name type="scientific">Streptococcus parauberis</name>
    <dbReference type="NCBI Taxonomy" id="1348"/>
    <lineage>
        <taxon>Bacteria</taxon>
        <taxon>Bacillati</taxon>
        <taxon>Bacillota</taxon>
        <taxon>Bacilli</taxon>
        <taxon>Lactobacillales</taxon>
        <taxon>Streptococcaceae</taxon>
        <taxon>Streptococcus</taxon>
    </lineage>
</organism>
<protein>
    <submittedName>
        <fullName evidence="1">Uncharacterized protein</fullName>
    </submittedName>
</protein>
<evidence type="ECO:0000313" key="1">
    <source>
        <dbReference type="EMBL" id="MDT2731060.1"/>
    </source>
</evidence>
<comment type="caution">
    <text evidence="1">The sequence shown here is derived from an EMBL/GenBank/DDBJ whole genome shotgun (WGS) entry which is preliminary data.</text>
</comment>
<dbReference type="AlphaFoldDB" id="A0AAE4HTI9"/>
<dbReference type="GeneID" id="61421094"/>
<evidence type="ECO:0000313" key="2">
    <source>
        <dbReference type="Proteomes" id="UP001180515"/>
    </source>
</evidence>
<reference evidence="1" key="1">
    <citation type="submission" date="2023-03" db="EMBL/GenBank/DDBJ databases">
        <authorList>
            <person name="Shen W."/>
            <person name="Cai J."/>
        </authorList>
    </citation>
    <scope>NUCLEOTIDE SEQUENCE</scope>
    <source>
        <strain evidence="1">P82-2</strain>
    </source>
</reference>
<accession>A0AAE4HTI9</accession>
<proteinExistence type="predicted"/>